<accession>A0A453JAT3</accession>
<dbReference type="InterPro" id="IPR036865">
    <property type="entry name" value="CRAL-TRIO_dom_sf"/>
</dbReference>
<protein>
    <recommendedName>
        <fullName evidence="2">CRAL-TRIO domain-containing protein</fullName>
    </recommendedName>
</protein>
<sequence length="236" mass="25277">MEESGVAENSRRGPGPSVQGGGQLDATAVLARAQEATTSARRRRCFSSTLPGSGPSSRVASSPTTRCTTSSRKRRSTRRASTRWVAPWCTSLPPGISLGVTSTSSSATSSTSSTRLAPGCLTGQEKFAAVVGLKGWGYANCDIKASVAGLDIIKNYYPEQLRQVFLVHVPFVFLAAWKLGCTFVDNNTKKFVFIDDRDLNGTLRDVVDESQLPDVYGGKFKLQGYNHSSPPSSTCN</sequence>
<reference evidence="3" key="4">
    <citation type="submission" date="2019-03" db="UniProtKB">
        <authorList>
            <consortium name="EnsemblPlants"/>
        </authorList>
    </citation>
    <scope>IDENTIFICATION</scope>
</reference>
<feature type="domain" description="CRAL-TRIO" evidence="2">
    <location>
        <begin position="122"/>
        <end position="224"/>
    </location>
</feature>
<dbReference type="PANTHER" id="PTHR46277:SF3">
    <property type="entry name" value="BINDING PROTEIN, PUTATIVE-RELATED"/>
    <property type="match status" value="1"/>
</dbReference>
<dbReference type="Pfam" id="PF00650">
    <property type="entry name" value="CRAL_TRIO"/>
    <property type="match status" value="1"/>
</dbReference>
<feature type="region of interest" description="Disordered" evidence="1">
    <location>
        <begin position="1"/>
        <end position="82"/>
    </location>
</feature>
<dbReference type="PANTHER" id="PTHR46277">
    <property type="entry name" value="OS03G0850700 PROTEIN"/>
    <property type="match status" value="1"/>
</dbReference>
<evidence type="ECO:0000259" key="2">
    <source>
        <dbReference type="PROSITE" id="PS50191"/>
    </source>
</evidence>
<evidence type="ECO:0000313" key="3">
    <source>
        <dbReference type="EnsemblPlants" id="AET4Gv20850100.1"/>
    </source>
</evidence>
<dbReference type="SUPFAM" id="SSF52087">
    <property type="entry name" value="CRAL/TRIO domain"/>
    <property type="match status" value="1"/>
</dbReference>
<reference evidence="4" key="1">
    <citation type="journal article" date="2014" name="Science">
        <title>Ancient hybridizations among the ancestral genomes of bread wheat.</title>
        <authorList>
            <consortium name="International Wheat Genome Sequencing Consortium,"/>
            <person name="Marcussen T."/>
            <person name="Sandve S.R."/>
            <person name="Heier L."/>
            <person name="Spannagl M."/>
            <person name="Pfeifer M."/>
            <person name="Jakobsen K.S."/>
            <person name="Wulff B.B."/>
            <person name="Steuernagel B."/>
            <person name="Mayer K.F."/>
            <person name="Olsen O.A."/>
        </authorList>
    </citation>
    <scope>NUCLEOTIDE SEQUENCE [LARGE SCALE GENOMIC DNA]</scope>
    <source>
        <strain evidence="4">cv. AL8/78</strain>
    </source>
</reference>
<evidence type="ECO:0000313" key="4">
    <source>
        <dbReference type="Proteomes" id="UP000015105"/>
    </source>
</evidence>
<feature type="compositionally biased region" description="Polar residues" evidence="1">
    <location>
        <begin position="46"/>
        <end position="60"/>
    </location>
</feature>
<reference evidence="3" key="3">
    <citation type="journal article" date="2017" name="Nature">
        <title>Genome sequence of the progenitor of the wheat D genome Aegilops tauschii.</title>
        <authorList>
            <person name="Luo M.C."/>
            <person name="Gu Y.Q."/>
            <person name="Puiu D."/>
            <person name="Wang H."/>
            <person name="Twardziok S.O."/>
            <person name="Deal K.R."/>
            <person name="Huo N."/>
            <person name="Zhu T."/>
            <person name="Wang L."/>
            <person name="Wang Y."/>
            <person name="McGuire P.E."/>
            <person name="Liu S."/>
            <person name="Long H."/>
            <person name="Ramasamy R.K."/>
            <person name="Rodriguez J.C."/>
            <person name="Van S.L."/>
            <person name="Yuan L."/>
            <person name="Wang Z."/>
            <person name="Xia Z."/>
            <person name="Xiao L."/>
            <person name="Anderson O.D."/>
            <person name="Ouyang S."/>
            <person name="Liang Y."/>
            <person name="Zimin A.V."/>
            <person name="Pertea G."/>
            <person name="Qi P."/>
            <person name="Bennetzen J.L."/>
            <person name="Dai X."/>
            <person name="Dawson M.W."/>
            <person name="Muller H.G."/>
            <person name="Kugler K."/>
            <person name="Rivarola-Duarte L."/>
            <person name="Spannagl M."/>
            <person name="Mayer K.F.X."/>
            <person name="Lu F.H."/>
            <person name="Bevan M.W."/>
            <person name="Leroy P."/>
            <person name="Li P."/>
            <person name="You F.M."/>
            <person name="Sun Q."/>
            <person name="Liu Z."/>
            <person name="Lyons E."/>
            <person name="Wicker T."/>
            <person name="Salzberg S.L."/>
            <person name="Devos K.M."/>
            <person name="Dvorak J."/>
        </authorList>
    </citation>
    <scope>NUCLEOTIDE SEQUENCE [LARGE SCALE GENOMIC DNA]</scope>
    <source>
        <strain evidence="3">cv. AL8/78</strain>
    </source>
</reference>
<dbReference type="SMART" id="SM00516">
    <property type="entry name" value="SEC14"/>
    <property type="match status" value="1"/>
</dbReference>
<feature type="compositionally biased region" description="Basic residues" evidence="1">
    <location>
        <begin position="71"/>
        <end position="81"/>
    </location>
</feature>
<reference evidence="3" key="5">
    <citation type="journal article" date="2021" name="G3 (Bethesda)">
        <title>Aegilops tauschii genome assembly Aet v5.0 features greater sequence contiguity and improved annotation.</title>
        <authorList>
            <person name="Wang L."/>
            <person name="Zhu T."/>
            <person name="Rodriguez J.C."/>
            <person name="Deal K.R."/>
            <person name="Dubcovsky J."/>
            <person name="McGuire P.E."/>
            <person name="Lux T."/>
            <person name="Spannagl M."/>
            <person name="Mayer K.F.X."/>
            <person name="Baldrich P."/>
            <person name="Meyers B.C."/>
            <person name="Huo N."/>
            <person name="Gu Y.Q."/>
            <person name="Zhou H."/>
            <person name="Devos K.M."/>
            <person name="Bennetzen J.L."/>
            <person name="Unver T."/>
            <person name="Budak H."/>
            <person name="Gulick P.J."/>
            <person name="Galiba G."/>
            <person name="Kalapos B."/>
            <person name="Nelson D.R."/>
            <person name="Li P."/>
            <person name="You F.M."/>
            <person name="Luo M.C."/>
            <person name="Dvorak J."/>
        </authorList>
    </citation>
    <scope>NUCLEOTIDE SEQUENCE [LARGE SCALE GENOMIC DNA]</scope>
    <source>
        <strain evidence="3">cv. AL8/78</strain>
    </source>
</reference>
<dbReference type="EnsemblPlants" id="AET4Gv20850100.1">
    <property type="protein sequence ID" value="AET4Gv20850100.1"/>
    <property type="gene ID" value="AET4Gv20850100"/>
</dbReference>
<name>A0A453JAT3_AEGTS</name>
<dbReference type="STRING" id="200361.A0A453JAT3"/>
<dbReference type="AlphaFoldDB" id="A0A453JAT3"/>
<dbReference type="Gene3D" id="3.40.525.10">
    <property type="entry name" value="CRAL-TRIO lipid binding domain"/>
    <property type="match status" value="1"/>
</dbReference>
<dbReference type="Proteomes" id="UP000015105">
    <property type="component" value="Chromosome 4D"/>
</dbReference>
<dbReference type="InterPro" id="IPR001251">
    <property type="entry name" value="CRAL-TRIO_dom"/>
</dbReference>
<feature type="compositionally biased region" description="Low complexity" evidence="1">
    <location>
        <begin position="61"/>
        <end position="70"/>
    </location>
</feature>
<reference evidence="4" key="2">
    <citation type="journal article" date="2017" name="Nat. Plants">
        <title>The Aegilops tauschii genome reveals multiple impacts of transposons.</title>
        <authorList>
            <person name="Zhao G."/>
            <person name="Zou C."/>
            <person name="Li K."/>
            <person name="Wang K."/>
            <person name="Li T."/>
            <person name="Gao L."/>
            <person name="Zhang X."/>
            <person name="Wang H."/>
            <person name="Yang Z."/>
            <person name="Liu X."/>
            <person name="Jiang W."/>
            <person name="Mao L."/>
            <person name="Kong X."/>
            <person name="Jiao Y."/>
            <person name="Jia J."/>
        </authorList>
    </citation>
    <scope>NUCLEOTIDE SEQUENCE [LARGE SCALE GENOMIC DNA]</scope>
    <source>
        <strain evidence="4">cv. AL8/78</strain>
    </source>
</reference>
<evidence type="ECO:0000256" key="1">
    <source>
        <dbReference type="SAM" id="MobiDB-lite"/>
    </source>
</evidence>
<dbReference type="Gramene" id="AET4Gv20850100.1">
    <property type="protein sequence ID" value="AET4Gv20850100.1"/>
    <property type="gene ID" value="AET4Gv20850100"/>
</dbReference>
<dbReference type="CDD" id="cd00170">
    <property type="entry name" value="SEC14"/>
    <property type="match status" value="1"/>
</dbReference>
<organism evidence="3 4">
    <name type="scientific">Aegilops tauschii subsp. strangulata</name>
    <name type="common">Goatgrass</name>
    <dbReference type="NCBI Taxonomy" id="200361"/>
    <lineage>
        <taxon>Eukaryota</taxon>
        <taxon>Viridiplantae</taxon>
        <taxon>Streptophyta</taxon>
        <taxon>Embryophyta</taxon>
        <taxon>Tracheophyta</taxon>
        <taxon>Spermatophyta</taxon>
        <taxon>Magnoliopsida</taxon>
        <taxon>Liliopsida</taxon>
        <taxon>Poales</taxon>
        <taxon>Poaceae</taxon>
        <taxon>BOP clade</taxon>
        <taxon>Pooideae</taxon>
        <taxon>Triticodae</taxon>
        <taxon>Triticeae</taxon>
        <taxon>Triticinae</taxon>
        <taxon>Aegilops</taxon>
    </lineage>
</organism>
<dbReference type="PROSITE" id="PS50191">
    <property type="entry name" value="CRAL_TRIO"/>
    <property type="match status" value="1"/>
</dbReference>
<proteinExistence type="predicted"/>
<keyword evidence="4" id="KW-1185">Reference proteome</keyword>